<reference evidence="1 2" key="1">
    <citation type="submission" date="2019-08" db="EMBL/GenBank/DDBJ databases">
        <title>Genome sequence of Gillisia hiemivivida IC154 (type strain).</title>
        <authorList>
            <person name="Bowman J.P."/>
        </authorList>
    </citation>
    <scope>NUCLEOTIDE SEQUENCE [LARGE SCALE GENOMIC DNA]</scope>
    <source>
        <strain evidence="1 2">IC154</strain>
    </source>
</reference>
<accession>A0A5C6ZUL0</accession>
<protein>
    <submittedName>
        <fullName evidence="1">Glycosyltransferase family 4 protein</fullName>
    </submittedName>
</protein>
<dbReference type="Proteomes" id="UP000321367">
    <property type="component" value="Unassembled WGS sequence"/>
</dbReference>
<dbReference type="OrthoDB" id="977218at2"/>
<dbReference type="RefSeq" id="WP_146931971.1">
    <property type="nucleotide sequence ID" value="NZ_CBCSHZ010000006.1"/>
</dbReference>
<gene>
    <name evidence="1" type="ORF">ES724_08185</name>
</gene>
<keyword evidence="1" id="KW-0808">Transferase</keyword>
<name>A0A5C6ZUL0_9FLAO</name>
<evidence type="ECO:0000313" key="2">
    <source>
        <dbReference type="Proteomes" id="UP000321367"/>
    </source>
</evidence>
<dbReference type="SUPFAM" id="SSF53756">
    <property type="entry name" value="UDP-Glycosyltransferase/glycogen phosphorylase"/>
    <property type="match status" value="1"/>
</dbReference>
<dbReference type="AlphaFoldDB" id="A0A5C6ZUL0"/>
<keyword evidence="2" id="KW-1185">Reference proteome</keyword>
<organism evidence="1 2">
    <name type="scientific">Gillisia hiemivivida</name>
    <dbReference type="NCBI Taxonomy" id="291190"/>
    <lineage>
        <taxon>Bacteria</taxon>
        <taxon>Pseudomonadati</taxon>
        <taxon>Bacteroidota</taxon>
        <taxon>Flavobacteriia</taxon>
        <taxon>Flavobacteriales</taxon>
        <taxon>Flavobacteriaceae</taxon>
        <taxon>Gillisia</taxon>
    </lineage>
</organism>
<sequence length="422" mass="48969">MKPKSYTKILVVAESIDLEDSSGSKANVALIQNLHKAGFEVLVYHYTRKEIQLPGITCMAIKEKRWSVLFFLSRMERYIRSFLKLSLSKPLEKVFGFSFTLFNDRNSIVAALQEMESFKPDLVLTLSKGGSFRPHHALLKMPELHNKWMAYIHDPYPMHFYPKPYTWTEAGARQKEEFMKEVALKAKITAFPSKLLMEWMGSHFAPYQTKGVVVPHQLEHGNNDEVNEELPYYFKNGNFNLVHAGNLLWGRDPNGLILGFQKFLKENPSAKRHARLIFLGGANHYSSELSEYEREIYQFKVSTDYLPFKMVQKIQKRSSVNVILEAKSTISPFLPGKFPHCVSANKPILILGPGYSECRRLLGEDYIYWAEIDEVDKIARLIDNFYCQWKNDPNKLKLNRPDLIEYLSINYLAETMNKIFEE</sequence>
<dbReference type="EMBL" id="VORY01000007">
    <property type="protein sequence ID" value="TXD93894.1"/>
    <property type="molecule type" value="Genomic_DNA"/>
</dbReference>
<proteinExistence type="predicted"/>
<dbReference type="GO" id="GO:0016740">
    <property type="term" value="F:transferase activity"/>
    <property type="evidence" value="ECO:0007669"/>
    <property type="project" value="UniProtKB-KW"/>
</dbReference>
<comment type="caution">
    <text evidence="1">The sequence shown here is derived from an EMBL/GenBank/DDBJ whole genome shotgun (WGS) entry which is preliminary data.</text>
</comment>
<evidence type="ECO:0000313" key="1">
    <source>
        <dbReference type="EMBL" id="TXD93894.1"/>
    </source>
</evidence>